<gene>
    <name evidence="2" type="ORF">OHA22_00350</name>
</gene>
<reference evidence="2" key="1">
    <citation type="submission" date="2022-10" db="EMBL/GenBank/DDBJ databases">
        <title>The complete genomes of actinobacterial strains from the NBC collection.</title>
        <authorList>
            <person name="Joergensen T.S."/>
            <person name="Alvarez Arevalo M."/>
            <person name="Sterndorff E.B."/>
            <person name="Faurdal D."/>
            <person name="Vuksanovic O."/>
            <person name="Mourched A.-S."/>
            <person name="Charusanti P."/>
            <person name="Shaw S."/>
            <person name="Blin K."/>
            <person name="Weber T."/>
        </authorList>
    </citation>
    <scope>NUCLEOTIDE SEQUENCE</scope>
    <source>
        <strain evidence="2">NBC_00093</strain>
    </source>
</reference>
<feature type="region of interest" description="Disordered" evidence="1">
    <location>
        <begin position="116"/>
        <end position="156"/>
    </location>
</feature>
<accession>A0AAU1ZP72</accession>
<dbReference type="EMBL" id="CP108222">
    <property type="protein sequence ID" value="WTT14070.1"/>
    <property type="molecule type" value="Genomic_DNA"/>
</dbReference>
<organism evidence="2">
    <name type="scientific">Streptomyces sp. NBC_00093</name>
    <dbReference type="NCBI Taxonomy" id="2975649"/>
    <lineage>
        <taxon>Bacteria</taxon>
        <taxon>Bacillati</taxon>
        <taxon>Actinomycetota</taxon>
        <taxon>Actinomycetes</taxon>
        <taxon>Kitasatosporales</taxon>
        <taxon>Streptomycetaceae</taxon>
        <taxon>Streptomyces</taxon>
    </lineage>
</organism>
<evidence type="ECO:0000256" key="1">
    <source>
        <dbReference type="SAM" id="MobiDB-lite"/>
    </source>
</evidence>
<evidence type="ECO:0000313" key="2">
    <source>
        <dbReference type="EMBL" id="WTT14070.1"/>
    </source>
</evidence>
<protein>
    <submittedName>
        <fullName evidence="2">Uncharacterized protein</fullName>
    </submittedName>
</protein>
<proteinExistence type="predicted"/>
<sequence length="156" mass="15417">MVGVVHRDAVPGAKAAAGLVRAGRQGVDGERGRGVGVGQPVDGGPLVLAQRVQEAGAGQGAQQGVAQDVGGERGAAGGFGFLLLAAPLVLQLPGTLALGVGPELVLDHGVGSGAYTPRSRRAAARCAPTPHVRPGRTPSGRRPPRPAALRTAGPVT</sequence>
<feature type="compositionally biased region" description="Low complexity" evidence="1">
    <location>
        <begin position="147"/>
        <end position="156"/>
    </location>
</feature>
<name>A0AAU1ZP72_9ACTN</name>
<dbReference type="AlphaFoldDB" id="A0AAU1ZP72"/>